<name>A0ACB9GLH3_9ASTR</name>
<dbReference type="Proteomes" id="UP001056120">
    <property type="component" value="Linkage Group LG14"/>
</dbReference>
<evidence type="ECO:0000313" key="1">
    <source>
        <dbReference type="EMBL" id="KAI3783582.1"/>
    </source>
</evidence>
<dbReference type="EMBL" id="CM042031">
    <property type="protein sequence ID" value="KAI3783582.1"/>
    <property type="molecule type" value="Genomic_DNA"/>
</dbReference>
<accession>A0ACB9GLH3</accession>
<sequence length="150" mass="16406">MMALVTHQIQGSYAASRPLALKKGIESKNISVTFPIVKRTYIILLKQRSCLCYLKNDESGGREKGSKSTKNPVKLSYVPKDCNETLAESPKVKNNHATPSSNMDETAVGCLAIQQRFRSWLTLLRAPLQSQIPDGTLEEGPSSNESGNGP</sequence>
<reference evidence="2" key="1">
    <citation type="journal article" date="2022" name="Mol. Ecol. Resour.">
        <title>The genomes of chicory, endive, great burdock and yacon provide insights into Asteraceae palaeo-polyploidization history and plant inulin production.</title>
        <authorList>
            <person name="Fan W."/>
            <person name="Wang S."/>
            <person name="Wang H."/>
            <person name="Wang A."/>
            <person name="Jiang F."/>
            <person name="Liu H."/>
            <person name="Zhao H."/>
            <person name="Xu D."/>
            <person name="Zhang Y."/>
        </authorList>
    </citation>
    <scope>NUCLEOTIDE SEQUENCE [LARGE SCALE GENOMIC DNA]</scope>
    <source>
        <strain evidence="2">cv. Yunnan</strain>
    </source>
</reference>
<gene>
    <name evidence="1" type="ORF">L1987_42666</name>
</gene>
<keyword evidence="2" id="KW-1185">Reference proteome</keyword>
<reference evidence="1 2" key="2">
    <citation type="journal article" date="2022" name="Mol. Ecol. Resour.">
        <title>The genomes of chicory, endive, great burdock and yacon provide insights into Asteraceae paleo-polyploidization history and plant inulin production.</title>
        <authorList>
            <person name="Fan W."/>
            <person name="Wang S."/>
            <person name="Wang H."/>
            <person name="Wang A."/>
            <person name="Jiang F."/>
            <person name="Liu H."/>
            <person name="Zhao H."/>
            <person name="Xu D."/>
            <person name="Zhang Y."/>
        </authorList>
    </citation>
    <scope>NUCLEOTIDE SEQUENCE [LARGE SCALE GENOMIC DNA]</scope>
    <source>
        <strain evidence="2">cv. Yunnan</strain>
        <tissue evidence="1">Leaves</tissue>
    </source>
</reference>
<comment type="caution">
    <text evidence="1">The sequence shown here is derived from an EMBL/GenBank/DDBJ whole genome shotgun (WGS) entry which is preliminary data.</text>
</comment>
<protein>
    <submittedName>
        <fullName evidence="1">Uncharacterized protein</fullName>
    </submittedName>
</protein>
<organism evidence="1 2">
    <name type="scientific">Smallanthus sonchifolius</name>
    <dbReference type="NCBI Taxonomy" id="185202"/>
    <lineage>
        <taxon>Eukaryota</taxon>
        <taxon>Viridiplantae</taxon>
        <taxon>Streptophyta</taxon>
        <taxon>Embryophyta</taxon>
        <taxon>Tracheophyta</taxon>
        <taxon>Spermatophyta</taxon>
        <taxon>Magnoliopsida</taxon>
        <taxon>eudicotyledons</taxon>
        <taxon>Gunneridae</taxon>
        <taxon>Pentapetalae</taxon>
        <taxon>asterids</taxon>
        <taxon>campanulids</taxon>
        <taxon>Asterales</taxon>
        <taxon>Asteraceae</taxon>
        <taxon>Asteroideae</taxon>
        <taxon>Heliantheae alliance</taxon>
        <taxon>Millerieae</taxon>
        <taxon>Smallanthus</taxon>
    </lineage>
</organism>
<evidence type="ECO:0000313" key="2">
    <source>
        <dbReference type="Proteomes" id="UP001056120"/>
    </source>
</evidence>
<proteinExistence type="predicted"/>